<dbReference type="InterPro" id="IPR012677">
    <property type="entry name" value="Nucleotide-bd_a/b_plait_sf"/>
</dbReference>
<dbReference type="InterPro" id="IPR034215">
    <property type="entry name" value="RBM42_RRM"/>
</dbReference>
<dbReference type="InterPro" id="IPR050825">
    <property type="entry name" value="RBM42_RBP45_47-like"/>
</dbReference>
<dbReference type="InParanoid" id="A0A0G4GHD7"/>
<dbReference type="CDD" id="cd12383">
    <property type="entry name" value="RRM_RBM42"/>
    <property type="match status" value="1"/>
</dbReference>
<evidence type="ECO:0000313" key="6">
    <source>
        <dbReference type="Proteomes" id="UP000041254"/>
    </source>
</evidence>
<dbReference type="Proteomes" id="UP000041254">
    <property type="component" value="Unassembled WGS sequence"/>
</dbReference>
<dbReference type="PhylomeDB" id="A0A0G4GHD7"/>
<evidence type="ECO:0000256" key="3">
    <source>
        <dbReference type="SAM" id="MobiDB-lite"/>
    </source>
</evidence>
<gene>
    <name evidence="5" type="ORF">Vbra_6265</name>
</gene>
<dbReference type="STRING" id="1169540.A0A0G4GHD7"/>
<keyword evidence="1 2" id="KW-0694">RNA-binding</keyword>
<dbReference type="VEuPathDB" id="CryptoDB:Vbra_6265"/>
<dbReference type="OrthoDB" id="1749473at2759"/>
<dbReference type="SMART" id="SM00360">
    <property type="entry name" value="RRM"/>
    <property type="match status" value="1"/>
</dbReference>
<dbReference type="EMBL" id="CDMY01000664">
    <property type="protein sequence ID" value="CEM28897.1"/>
    <property type="molecule type" value="Genomic_DNA"/>
</dbReference>
<accession>A0A0G4GHD7</accession>
<reference evidence="5 6" key="1">
    <citation type="submission" date="2014-11" db="EMBL/GenBank/DDBJ databases">
        <authorList>
            <person name="Zhu J."/>
            <person name="Qi W."/>
            <person name="Song R."/>
        </authorList>
    </citation>
    <scope>NUCLEOTIDE SEQUENCE [LARGE SCALE GENOMIC DNA]</scope>
</reference>
<dbReference type="Pfam" id="PF00076">
    <property type="entry name" value="RRM_1"/>
    <property type="match status" value="1"/>
</dbReference>
<dbReference type="PANTHER" id="PTHR47640:SF11">
    <property type="entry name" value="RNA-BINDING PROTEIN 42"/>
    <property type="match status" value="1"/>
</dbReference>
<protein>
    <recommendedName>
        <fullName evidence="4">RRM domain-containing protein</fullName>
    </recommendedName>
</protein>
<evidence type="ECO:0000256" key="2">
    <source>
        <dbReference type="PROSITE-ProRule" id="PRU00176"/>
    </source>
</evidence>
<organism evidence="5 6">
    <name type="scientific">Vitrella brassicaformis (strain CCMP3155)</name>
    <dbReference type="NCBI Taxonomy" id="1169540"/>
    <lineage>
        <taxon>Eukaryota</taxon>
        <taxon>Sar</taxon>
        <taxon>Alveolata</taxon>
        <taxon>Colpodellida</taxon>
        <taxon>Vitrellaceae</taxon>
        <taxon>Vitrella</taxon>
    </lineage>
</organism>
<proteinExistence type="predicted"/>
<dbReference type="AlphaFoldDB" id="A0A0G4GHD7"/>
<dbReference type="InterPro" id="IPR000504">
    <property type="entry name" value="RRM_dom"/>
</dbReference>
<dbReference type="PANTHER" id="PTHR47640">
    <property type="entry name" value="TRNA SELENOCYSTEINE 1-ASSOCIATED PROTEIN 1-RELATED-RELATED"/>
    <property type="match status" value="1"/>
</dbReference>
<dbReference type="GO" id="GO:0003729">
    <property type="term" value="F:mRNA binding"/>
    <property type="evidence" value="ECO:0007669"/>
    <property type="project" value="InterPro"/>
</dbReference>
<evidence type="ECO:0000256" key="1">
    <source>
        <dbReference type="ARBA" id="ARBA00022884"/>
    </source>
</evidence>
<name>A0A0G4GHD7_VITBC</name>
<dbReference type="Gene3D" id="3.30.70.330">
    <property type="match status" value="1"/>
</dbReference>
<sequence>MFPIGPGGMPPGMDMMAMQMAGAPMAAMPAAAAAAAPNIGLGGIPVGPSGFPTSAVHHPNDGMSAEEAAHLGSLMSSKGVKQADEKKCLRKAAGKVWNDPSLLEWPDEDYRLFCGDLGNEVTEDLLANAFRQYRSFQKCRVIRDKRTGKTKGYGFASFGDPQDMLKALKEVNNKYVGNRPIRLSRSTWKDRDVASERNKKLDDMGVGKTAENKSRTLKKFKIIKPVTGGKKEAVAPRAPFRRGHHPPGASPFHLPKILQAPRTGME</sequence>
<dbReference type="PROSITE" id="PS50102">
    <property type="entry name" value="RRM"/>
    <property type="match status" value="1"/>
</dbReference>
<dbReference type="FunCoup" id="A0A0G4GHD7">
    <property type="interactions" value="4"/>
</dbReference>
<keyword evidence="6" id="KW-1185">Reference proteome</keyword>
<dbReference type="InterPro" id="IPR035979">
    <property type="entry name" value="RBD_domain_sf"/>
</dbReference>
<feature type="region of interest" description="Disordered" evidence="3">
    <location>
        <begin position="228"/>
        <end position="266"/>
    </location>
</feature>
<dbReference type="SUPFAM" id="SSF54928">
    <property type="entry name" value="RNA-binding domain, RBD"/>
    <property type="match status" value="1"/>
</dbReference>
<evidence type="ECO:0000259" key="4">
    <source>
        <dbReference type="PROSITE" id="PS50102"/>
    </source>
</evidence>
<evidence type="ECO:0000313" key="5">
    <source>
        <dbReference type="EMBL" id="CEM28897.1"/>
    </source>
</evidence>
<feature type="domain" description="RRM" evidence="4">
    <location>
        <begin position="110"/>
        <end position="188"/>
    </location>
</feature>